<evidence type="ECO:0000313" key="1">
    <source>
        <dbReference type="EMBL" id="ADW71601.1"/>
    </source>
</evidence>
<dbReference type="KEGG" id="acm:AciX9_4671"/>
<accession>E8X817</accession>
<sequence>MTGEYKIRNLAKTAIVGSFYPLGRGRNHRRFRKPRLSVNGDFSVGSVEGGLQPESLGGANIVDMAGHRKTGALLVALLSLFLTNSRAQVRFGYSGGLAGEASADIDQELKLGSPDQREGLLKLLGVDGAIAHDAAAAVPNSNIHIEPIVGSEGRLLFFPCTGPGSPSSHLYLLRTTKEHRWHVVAGERFDCWWKPTSYELIKTEGKVDQSVLIHHVNRGHGSGIVEDHMLLFEVRGNLLANVLETKEYTSEDRMAEGPIVQHSSTLLPLPDGSIEETRITTTVGSSTKGGKSETAPVMQSHIALAERRRWRWSAGDKHYVDGSFAPVP</sequence>
<geneLocation type="plasmid" evidence="1 2">
    <name>pACIX905</name>
</geneLocation>
<keyword evidence="2" id="KW-1185">Reference proteome</keyword>
<proteinExistence type="predicted"/>
<gene>
    <name evidence="1" type="ordered locus">AciX9_4671</name>
</gene>
<evidence type="ECO:0000313" key="2">
    <source>
        <dbReference type="Proteomes" id="UP000000343"/>
    </source>
</evidence>
<dbReference type="HOGENOM" id="CLU_846660_0_0_0"/>
<dbReference type="Proteomes" id="UP000000343">
    <property type="component" value="Plasmid pACIX905"/>
</dbReference>
<organism evidence="2">
    <name type="scientific">Granulicella tundricola (strain ATCC BAA-1859 / DSM 23138 / MP5ACTX9)</name>
    <dbReference type="NCBI Taxonomy" id="1198114"/>
    <lineage>
        <taxon>Bacteria</taxon>
        <taxon>Pseudomonadati</taxon>
        <taxon>Acidobacteriota</taxon>
        <taxon>Terriglobia</taxon>
        <taxon>Terriglobales</taxon>
        <taxon>Acidobacteriaceae</taxon>
        <taxon>Granulicella</taxon>
    </lineage>
</organism>
<reference evidence="2" key="1">
    <citation type="submission" date="2011-01" db="EMBL/GenBank/DDBJ databases">
        <title>Complete sequence of plasmid5 of Acidobacterium sp. MP5ACTX9.</title>
        <authorList>
            <consortium name="US DOE Joint Genome Institute"/>
            <person name="Lucas S."/>
            <person name="Copeland A."/>
            <person name="Lapidus A."/>
            <person name="Cheng J.-F."/>
            <person name="Goodwin L."/>
            <person name="Pitluck S."/>
            <person name="Teshima H."/>
            <person name="Detter J.C."/>
            <person name="Han C."/>
            <person name="Tapia R."/>
            <person name="Land M."/>
            <person name="Hauser L."/>
            <person name="Kyrpides N."/>
            <person name="Ivanova N."/>
            <person name="Ovchinnikova G."/>
            <person name="Pagani I."/>
            <person name="Rawat S.R."/>
            <person name="Mannisto M."/>
            <person name="Haggblom M.M."/>
            <person name="Woyke T."/>
        </authorList>
    </citation>
    <scope>NUCLEOTIDE SEQUENCE [LARGE SCALE GENOMIC DNA]</scope>
    <source>
        <strain evidence="2">MP5ACTX9</strain>
        <plasmid evidence="2">Plasmid pACIX905</plasmid>
    </source>
</reference>
<name>E8X817_GRATM</name>
<keyword evidence="1" id="KW-0614">Plasmid</keyword>
<dbReference type="AlphaFoldDB" id="E8X817"/>
<dbReference type="EMBL" id="CP002485">
    <property type="protein sequence ID" value="ADW71601.1"/>
    <property type="molecule type" value="Genomic_DNA"/>
</dbReference>
<protein>
    <submittedName>
        <fullName evidence="1">Uncharacterized protein</fullName>
    </submittedName>
</protein>